<feature type="compositionally biased region" description="Polar residues" evidence="1">
    <location>
        <begin position="140"/>
        <end position="160"/>
    </location>
</feature>
<evidence type="ECO:0000256" key="1">
    <source>
        <dbReference type="SAM" id="MobiDB-lite"/>
    </source>
</evidence>
<dbReference type="GO" id="GO:0005634">
    <property type="term" value="C:nucleus"/>
    <property type="evidence" value="ECO:0007669"/>
    <property type="project" value="TreeGrafter"/>
</dbReference>
<comment type="caution">
    <text evidence="3">The sequence shown here is derived from an EMBL/GenBank/DDBJ whole genome shotgun (WGS) entry which is preliminary data.</text>
</comment>
<feature type="compositionally biased region" description="Low complexity" evidence="1">
    <location>
        <begin position="804"/>
        <end position="814"/>
    </location>
</feature>
<keyword evidence="4" id="KW-1185">Reference proteome</keyword>
<feature type="compositionally biased region" description="Polar residues" evidence="1">
    <location>
        <begin position="409"/>
        <end position="422"/>
    </location>
</feature>
<dbReference type="InterPro" id="IPR009719">
    <property type="entry name" value="GIP1_N"/>
</dbReference>
<feature type="region of interest" description="Disordered" evidence="1">
    <location>
        <begin position="300"/>
        <end position="365"/>
    </location>
</feature>
<feature type="compositionally biased region" description="Basic and acidic residues" evidence="1">
    <location>
        <begin position="125"/>
        <end position="139"/>
    </location>
</feature>
<dbReference type="InterPro" id="IPR009060">
    <property type="entry name" value="UBA-like_sf"/>
</dbReference>
<sequence>MSGGGGSSCFRVPIPNNVRKIIHDIREITGKQHTDDEIYAVLRECSMDPNETAQKLLYLDTFHEVRRRRDRKKEGLGNRASEESRLKQGGQGRGGRGASGGYSSNFPGTVSSSFIDGGGGRNLANRRENGVNHIAERSHALSTQPVLQKTKTNTTSQATRVSAVAPHGAANQSNGKSGHGSAGLSPIISVPKSSSAANDTGYQENVQPQAAVVTAASSPTQTSGSVTSTDQGKSLSSSDQLQTSVSGVHSSLDPVVASSVSHNPGVSGAISREVGSIRITAGPNHVKGNKVVVHEVNDLSASKNEKSGSMNSMSKANAPQKSNEVENSRLSEPSQLSSPSSPNDSLRPSSSSGSQPPLANITEVSTSEACVQSSAELRQHVTFPNHFQVPEALKSGLTFGSFDTFGPSEKSNSGTGGDNNASPALESSLGSDEAATSSNQSASLTAQGDHLDYPHSSSYLIEKTPATEGNSITGIDTKIDQPKKEVLLVPESHQIPTVQTAQNYGLNFMTTMLGTQQVQFEGTEPQSQDTSRFSNFVGKIPSYKHTIVAYGAAIVGLVLPSQIAYGGWQKICHTILPWCHHLNASSQAVSPSPTPPLQSSIPVSPQSVSIFRPPYPTNFFPYGHYYPPIYVSPIHQFLSHNGFPQQPSAGNMYLPAAAGIKFPLPQFKAGANAGNAAHIGIPSGSFITPPVGYAPSPTVNTGSSTGNDDLAVSQLKESQIYTTGQLSEGSAVWIPAPGQDISGLQVNSLYNLGPHGHVTFPQTQGASHGGAFAGIYQAGQAVASPPSTLLQQSQAVAGPVETVGPPSGSYQQPQPAQINWNSNF</sequence>
<dbReference type="InterPro" id="IPR044277">
    <property type="entry name" value="GIP1"/>
</dbReference>
<evidence type="ECO:0000313" key="3">
    <source>
        <dbReference type="EMBL" id="RDY08097.1"/>
    </source>
</evidence>
<feature type="compositionally biased region" description="Polar residues" evidence="1">
    <location>
        <begin position="102"/>
        <end position="114"/>
    </location>
</feature>
<dbReference type="PANTHER" id="PTHR46775">
    <property type="entry name" value="FLOCCULATION PROTEIN (DUF1296)"/>
    <property type="match status" value="1"/>
</dbReference>
<protein>
    <submittedName>
        <fullName evidence="3">GBF-interacting protein 1</fullName>
    </submittedName>
</protein>
<dbReference type="EMBL" id="QJKJ01001339">
    <property type="protein sequence ID" value="RDY08097.1"/>
    <property type="molecule type" value="Genomic_DNA"/>
</dbReference>
<reference evidence="3" key="1">
    <citation type="submission" date="2018-05" db="EMBL/GenBank/DDBJ databases">
        <title>Draft genome of Mucuna pruriens seed.</title>
        <authorList>
            <person name="Nnadi N.E."/>
            <person name="Vos R."/>
            <person name="Hasami M.H."/>
            <person name="Devisetty U.K."/>
            <person name="Aguiy J.C."/>
        </authorList>
    </citation>
    <scope>NUCLEOTIDE SEQUENCE [LARGE SCALE GENOMIC DNA]</scope>
    <source>
        <strain evidence="3">JCA_2017</strain>
    </source>
</reference>
<feature type="compositionally biased region" description="Polar residues" evidence="1">
    <location>
        <begin position="215"/>
        <end position="247"/>
    </location>
</feature>
<dbReference type="AlphaFoldDB" id="A0A371HZ70"/>
<dbReference type="PANTHER" id="PTHR46775:SF2">
    <property type="entry name" value="GBF-INTERACTING PROTEIN 1-LIKE"/>
    <property type="match status" value="1"/>
</dbReference>
<dbReference type="Pfam" id="PF06972">
    <property type="entry name" value="GIP1_N"/>
    <property type="match status" value="1"/>
</dbReference>
<evidence type="ECO:0000259" key="2">
    <source>
        <dbReference type="Pfam" id="PF06972"/>
    </source>
</evidence>
<feature type="region of interest" description="Disordered" evidence="1">
    <location>
        <begin position="405"/>
        <end position="449"/>
    </location>
</feature>
<feature type="compositionally biased region" description="Gly residues" evidence="1">
    <location>
        <begin position="89"/>
        <end position="100"/>
    </location>
</feature>
<evidence type="ECO:0000313" key="4">
    <source>
        <dbReference type="Proteomes" id="UP000257109"/>
    </source>
</evidence>
<organism evidence="3 4">
    <name type="scientific">Mucuna pruriens</name>
    <name type="common">Velvet bean</name>
    <name type="synonym">Dolichos pruriens</name>
    <dbReference type="NCBI Taxonomy" id="157652"/>
    <lineage>
        <taxon>Eukaryota</taxon>
        <taxon>Viridiplantae</taxon>
        <taxon>Streptophyta</taxon>
        <taxon>Embryophyta</taxon>
        <taxon>Tracheophyta</taxon>
        <taxon>Spermatophyta</taxon>
        <taxon>Magnoliopsida</taxon>
        <taxon>eudicotyledons</taxon>
        <taxon>Gunneridae</taxon>
        <taxon>Pentapetalae</taxon>
        <taxon>rosids</taxon>
        <taxon>fabids</taxon>
        <taxon>Fabales</taxon>
        <taxon>Fabaceae</taxon>
        <taxon>Papilionoideae</taxon>
        <taxon>50 kb inversion clade</taxon>
        <taxon>NPAAA clade</taxon>
        <taxon>indigoferoid/millettioid clade</taxon>
        <taxon>Phaseoleae</taxon>
        <taxon>Mucuna</taxon>
    </lineage>
</organism>
<dbReference type="SUPFAM" id="SSF46934">
    <property type="entry name" value="UBA-like"/>
    <property type="match status" value="1"/>
</dbReference>
<feature type="compositionally biased region" description="Polar residues" evidence="1">
    <location>
        <begin position="191"/>
        <end position="208"/>
    </location>
</feature>
<feature type="region of interest" description="Disordered" evidence="1">
    <location>
        <begin position="793"/>
        <end position="814"/>
    </location>
</feature>
<accession>A0A371HZ70</accession>
<gene>
    <name evidence="3" type="primary">GIP1</name>
    <name evidence="3" type="ORF">CR513_07696</name>
</gene>
<feature type="compositionally biased region" description="Polar residues" evidence="1">
    <location>
        <begin position="428"/>
        <end position="446"/>
    </location>
</feature>
<dbReference type="OrthoDB" id="753279at2759"/>
<proteinExistence type="predicted"/>
<dbReference type="Proteomes" id="UP000257109">
    <property type="component" value="Unassembled WGS sequence"/>
</dbReference>
<feature type="compositionally biased region" description="Polar residues" evidence="1">
    <location>
        <begin position="300"/>
        <end position="322"/>
    </location>
</feature>
<feature type="domain" description="GBF-interacting protein 1 N-terminal" evidence="2">
    <location>
        <begin position="14"/>
        <end position="74"/>
    </location>
</feature>
<feature type="region of interest" description="Disordered" evidence="1">
    <location>
        <begin position="68"/>
        <end position="247"/>
    </location>
</feature>
<dbReference type="GO" id="GO:0051082">
    <property type="term" value="F:unfolded protein binding"/>
    <property type="evidence" value="ECO:0007669"/>
    <property type="project" value="TreeGrafter"/>
</dbReference>
<dbReference type="STRING" id="157652.A0A371HZ70"/>
<feature type="compositionally biased region" description="Basic and acidic residues" evidence="1">
    <location>
        <begin position="72"/>
        <end position="86"/>
    </location>
</feature>
<name>A0A371HZ70_MUCPR</name>
<feature type="compositionally biased region" description="Low complexity" evidence="1">
    <location>
        <begin position="330"/>
        <end position="358"/>
    </location>
</feature>